<dbReference type="EMBL" id="JAABOE010000005">
    <property type="protein sequence ID" value="KAF3190759.1"/>
    <property type="molecule type" value="Genomic_DNA"/>
</dbReference>
<dbReference type="AlphaFoldDB" id="A0A7C8Q2R9"/>
<proteinExistence type="predicted"/>
<dbReference type="Proteomes" id="UP000479691">
    <property type="component" value="Unassembled WGS sequence"/>
</dbReference>
<protein>
    <submittedName>
        <fullName evidence="1">Uncharacterized protein</fullName>
    </submittedName>
</protein>
<accession>A0A7C8Q2R9</accession>
<evidence type="ECO:0000313" key="1">
    <source>
        <dbReference type="EMBL" id="KAF3190759.1"/>
    </source>
</evidence>
<sequence length="117" mass="12873">MLRSATENAGVNSLRSGLFNAQLIVFSQNRGTNFSWSPPKIDVIPVDEKSVPLACFDLKAMCQMPDYKRKLISDSLRVLNKKEGREGCQWVVAGLECCEDAVCLVVKLAQNGVAIVK</sequence>
<name>A0A7C8Q2R9_ORBOL</name>
<evidence type="ECO:0000313" key="2">
    <source>
        <dbReference type="Proteomes" id="UP000479691"/>
    </source>
</evidence>
<comment type="caution">
    <text evidence="1">The sequence shown here is derived from an EMBL/GenBank/DDBJ whole genome shotgun (WGS) entry which is preliminary data.</text>
</comment>
<reference evidence="1 2" key="1">
    <citation type="submission" date="2019-06" db="EMBL/GenBank/DDBJ databases">
        <authorList>
            <person name="Palmer J.M."/>
        </authorList>
    </citation>
    <scope>NUCLEOTIDE SEQUENCE [LARGE SCALE GENOMIC DNA]</scope>
    <source>
        <strain evidence="1 2">TWF788</strain>
    </source>
</reference>
<organism evidence="1 2">
    <name type="scientific">Orbilia oligospora</name>
    <name type="common">Nematode-trapping fungus</name>
    <name type="synonym">Arthrobotrys oligospora</name>
    <dbReference type="NCBI Taxonomy" id="2813651"/>
    <lineage>
        <taxon>Eukaryota</taxon>
        <taxon>Fungi</taxon>
        <taxon>Dikarya</taxon>
        <taxon>Ascomycota</taxon>
        <taxon>Pezizomycotina</taxon>
        <taxon>Orbiliomycetes</taxon>
        <taxon>Orbiliales</taxon>
        <taxon>Orbiliaceae</taxon>
        <taxon>Orbilia</taxon>
    </lineage>
</organism>
<gene>
    <name evidence="1" type="ORF">TWF788_008281</name>
</gene>